<evidence type="ECO:0000256" key="1">
    <source>
        <dbReference type="ARBA" id="ARBA00007689"/>
    </source>
</evidence>
<organism evidence="3 4">
    <name type="scientific">Aquella oligotrophica</name>
    <dbReference type="NCBI Taxonomy" id="2067065"/>
    <lineage>
        <taxon>Bacteria</taxon>
        <taxon>Pseudomonadati</taxon>
        <taxon>Pseudomonadota</taxon>
        <taxon>Betaproteobacteria</taxon>
        <taxon>Neisseriales</taxon>
        <taxon>Neisseriaceae</taxon>
        <taxon>Aquella</taxon>
    </lineage>
</organism>
<dbReference type="InterPro" id="IPR005545">
    <property type="entry name" value="YCII"/>
</dbReference>
<sequence length="93" mass="10607">MMYIIYCIDKPEHNEIRLQHREKHREWLNSHVEKIIGSGPLLNGEGTAVFGSMIIIEAGSRQLAEEFAAADPYSKAGLFKNVTITRWQKVLPI</sequence>
<accession>A0A2I7N418</accession>
<proteinExistence type="inferred from homology"/>
<dbReference type="Pfam" id="PF03795">
    <property type="entry name" value="YCII"/>
    <property type="match status" value="1"/>
</dbReference>
<protein>
    <recommendedName>
        <fullName evidence="2">YCII-related domain-containing protein</fullName>
    </recommendedName>
</protein>
<name>A0A2I7N418_9NEIS</name>
<dbReference type="KEGG" id="nba:CUN60_02450"/>
<evidence type="ECO:0000313" key="4">
    <source>
        <dbReference type="Proteomes" id="UP000236655"/>
    </source>
</evidence>
<dbReference type="OrthoDB" id="9797014at2"/>
<dbReference type="EMBL" id="CP024847">
    <property type="protein sequence ID" value="AUR51210.1"/>
    <property type="molecule type" value="Genomic_DNA"/>
</dbReference>
<feature type="domain" description="YCII-related" evidence="2">
    <location>
        <begin position="1"/>
        <end position="88"/>
    </location>
</feature>
<dbReference type="InterPro" id="IPR011008">
    <property type="entry name" value="Dimeric_a/b-barrel"/>
</dbReference>
<dbReference type="PANTHER" id="PTHR33606">
    <property type="entry name" value="PROTEIN YCII"/>
    <property type="match status" value="1"/>
</dbReference>
<evidence type="ECO:0000313" key="3">
    <source>
        <dbReference type="EMBL" id="AUR51210.1"/>
    </source>
</evidence>
<evidence type="ECO:0000259" key="2">
    <source>
        <dbReference type="Pfam" id="PF03795"/>
    </source>
</evidence>
<dbReference type="AlphaFoldDB" id="A0A2I7N418"/>
<dbReference type="InterPro" id="IPR051807">
    <property type="entry name" value="Sec-metab_biosynth-assoc"/>
</dbReference>
<reference evidence="4" key="1">
    <citation type="submission" date="2017-11" db="EMBL/GenBank/DDBJ databases">
        <authorList>
            <person name="Chan K.G."/>
            <person name="Lee L.S."/>
        </authorList>
    </citation>
    <scope>NUCLEOTIDE SEQUENCE [LARGE SCALE GENOMIC DNA]</scope>
    <source>
        <strain evidence="4">DSM 100970</strain>
    </source>
</reference>
<dbReference type="SUPFAM" id="SSF54909">
    <property type="entry name" value="Dimeric alpha+beta barrel"/>
    <property type="match status" value="1"/>
</dbReference>
<keyword evidence="4" id="KW-1185">Reference proteome</keyword>
<dbReference type="Gene3D" id="3.30.70.1060">
    <property type="entry name" value="Dimeric alpha+beta barrel"/>
    <property type="match status" value="1"/>
</dbReference>
<gene>
    <name evidence="3" type="ORF">CUN60_02450</name>
</gene>
<dbReference type="PANTHER" id="PTHR33606:SF3">
    <property type="entry name" value="PROTEIN YCII"/>
    <property type="match status" value="1"/>
</dbReference>
<dbReference type="RefSeq" id="WP_102950510.1">
    <property type="nucleotide sequence ID" value="NZ_CP024847.1"/>
</dbReference>
<dbReference type="Proteomes" id="UP000236655">
    <property type="component" value="Chromosome"/>
</dbReference>
<comment type="similarity">
    <text evidence="1">Belongs to the YciI family.</text>
</comment>